<feature type="region of interest" description="Disordered" evidence="2">
    <location>
        <begin position="172"/>
        <end position="210"/>
    </location>
</feature>
<keyword evidence="1" id="KW-0175">Coiled coil</keyword>
<gene>
    <name evidence="3" type="ORF">MEDL_30785</name>
</gene>
<dbReference type="InterPro" id="IPR036691">
    <property type="entry name" value="Endo/exonu/phosph_ase_sf"/>
</dbReference>
<feature type="compositionally biased region" description="Polar residues" evidence="2">
    <location>
        <begin position="185"/>
        <end position="203"/>
    </location>
</feature>
<feature type="coiled-coil region" evidence="1">
    <location>
        <begin position="236"/>
        <end position="327"/>
    </location>
</feature>
<dbReference type="EMBL" id="CAJPWZ010001502">
    <property type="protein sequence ID" value="CAG2217073.1"/>
    <property type="molecule type" value="Genomic_DNA"/>
</dbReference>
<evidence type="ECO:0000313" key="3">
    <source>
        <dbReference type="EMBL" id="CAG2217073.1"/>
    </source>
</evidence>
<dbReference type="OrthoDB" id="8052050at2759"/>
<feature type="compositionally biased region" description="Polar residues" evidence="2">
    <location>
        <begin position="388"/>
        <end position="400"/>
    </location>
</feature>
<feature type="compositionally biased region" description="Basic and acidic residues" evidence="2">
    <location>
        <begin position="172"/>
        <end position="181"/>
    </location>
</feature>
<feature type="compositionally biased region" description="Low complexity" evidence="2">
    <location>
        <begin position="406"/>
        <end position="426"/>
    </location>
</feature>
<comment type="caution">
    <text evidence="3">The sequence shown here is derived from an EMBL/GenBank/DDBJ whole genome shotgun (WGS) entry which is preliminary data.</text>
</comment>
<dbReference type="SUPFAM" id="SSF56219">
    <property type="entry name" value="DNase I-like"/>
    <property type="match status" value="1"/>
</dbReference>
<dbReference type="AlphaFoldDB" id="A0A8S3SC61"/>
<evidence type="ECO:0008006" key="5">
    <source>
        <dbReference type="Google" id="ProtNLM"/>
    </source>
</evidence>
<feature type="region of interest" description="Disordered" evidence="2">
    <location>
        <begin position="1"/>
        <end position="20"/>
    </location>
</feature>
<sequence length="969" mass="112242">MPSPRALHNTRLKTGTMPFQYTPGSNQGSFSLTNDSIFLWRRALIVRYITLNGNDPSSRIVWNDYDRRSQILQISDEKNKFTNKQPHKDLFKSTVSVSVGKQKQFVVTLFYTTRTGMVQGQASITWLQSEFKSISEVINTIIELQKKENNNYDVDKLFGEIQSNMCILNQIPKRDETKRDESEETQVNKNNNNSQSDQLLTSNKPHENINNKKMKQGEELLLPNHEHDEHSIMCQLQKQKTEITNLTKTIHDLEKELVEKDAKLDLFISACQELKSRVDKMEKEKIDEDTMSLQMNIIKEKTKHEINEQIQVKSTQLEQQNRQLALDVRQENNINNAKNIEKLNGIEIEMKEMWVKSKEKSENSTSDKNITETQQLIADQADHVATCTRNSNNKPLTNIGSKTNDENNNINKNTKNSNTASNSSSTEEIKNEMKDITDVWIIGSSIIKDLDAKRMYQYKRVKVTTLHDKTVYGATKFIASGKVKAKNIVFQIGSNDIEERQADQVIMEIENLIQQTKECVPEATITFGECLPRIYRDKLHTKEFNERGHILNLELSELCKETNCHFIKYDYISPDHFSDGIHLRGYGIAILVSCMKRVINPLIGVKSGDRRDQNTHTSDYRKVPNYGQKGVQYMQKNYQTHTGNYMKKDQFNSYYGHNQNQNMFSQSNQSNNYRKDQVEDATSSQNRLWLKLDKYFFGLKQDLYLCTVYIPPFSSTHYDSDLENLENEISSFSIEGQIILIGDFNSRTAMKADYIENDSDEINNFDGIDLLPESYITDIDIRRVNQDSTLNTLGNKLLELCSSSRLRILNGRFLGDSLGYFTYMCNTGFSTVDYAIASESLLPEVKYFKTNDFTYLSDHVQINLYMNCSIISDTCMKKCLDEKRWHLIKSYKWTELSSSKLIDVLSTENVKKEILDLEMEHFDSNKLGVDGATEKLTKFYKLLQKIHVKSYLNQQKRKRKKLNKYGQIM</sequence>
<evidence type="ECO:0000256" key="1">
    <source>
        <dbReference type="SAM" id="Coils"/>
    </source>
</evidence>
<organism evidence="3 4">
    <name type="scientific">Mytilus edulis</name>
    <name type="common">Blue mussel</name>
    <dbReference type="NCBI Taxonomy" id="6550"/>
    <lineage>
        <taxon>Eukaryota</taxon>
        <taxon>Metazoa</taxon>
        <taxon>Spiralia</taxon>
        <taxon>Lophotrochozoa</taxon>
        <taxon>Mollusca</taxon>
        <taxon>Bivalvia</taxon>
        <taxon>Autobranchia</taxon>
        <taxon>Pteriomorphia</taxon>
        <taxon>Mytilida</taxon>
        <taxon>Mytiloidea</taxon>
        <taxon>Mytilidae</taxon>
        <taxon>Mytilinae</taxon>
        <taxon>Mytilus</taxon>
    </lineage>
</organism>
<evidence type="ECO:0000256" key="2">
    <source>
        <dbReference type="SAM" id="MobiDB-lite"/>
    </source>
</evidence>
<dbReference type="InterPro" id="IPR036514">
    <property type="entry name" value="SGNH_hydro_sf"/>
</dbReference>
<protein>
    <recommendedName>
        <fullName evidence="5">Endonuclease/exonuclease/phosphatase domain-containing protein</fullName>
    </recommendedName>
</protein>
<name>A0A8S3SC61_MYTED</name>
<feature type="region of interest" description="Disordered" evidence="2">
    <location>
        <begin position="388"/>
        <end position="429"/>
    </location>
</feature>
<accession>A0A8S3SC61</accession>
<proteinExistence type="predicted"/>
<dbReference type="Gene3D" id="3.40.50.1110">
    <property type="entry name" value="SGNH hydrolase"/>
    <property type="match status" value="1"/>
</dbReference>
<keyword evidence="4" id="KW-1185">Reference proteome</keyword>
<dbReference type="Gene3D" id="3.60.10.10">
    <property type="entry name" value="Endonuclease/exonuclease/phosphatase"/>
    <property type="match status" value="1"/>
</dbReference>
<evidence type="ECO:0000313" key="4">
    <source>
        <dbReference type="Proteomes" id="UP000683360"/>
    </source>
</evidence>
<dbReference type="SUPFAM" id="SSF52266">
    <property type="entry name" value="SGNH hydrolase"/>
    <property type="match status" value="1"/>
</dbReference>
<reference evidence="3" key="1">
    <citation type="submission" date="2021-03" db="EMBL/GenBank/DDBJ databases">
        <authorList>
            <person name="Bekaert M."/>
        </authorList>
    </citation>
    <scope>NUCLEOTIDE SEQUENCE</scope>
</reference>
<dbReference type="Proteomes" id="UP000683360">
    <property type="component" value="Unassembled WGS sequence"/>
</dbReference>